<comment type="subcellular location">
    <subcellularLocation>
        <location evidence="1">Cytoplasm</location>
    </subcellularLocation>
</comment>
<evidence type="ECO:0000259" key="10">
    <source>
        <dbReference type="PROSITE" id="PS50178"/>
    </source>
</evidence>
<dbReference type="GO" id="GO:0008270">
    <property type="term" value="F:zinc ion binding"/>
    <property type="evidence" value="ECO:0007669"/>
    <property type="project" value="UniProtKB-KW"/>
</dbReference>
<name>A0A7R9MQK9_9ACAR</name>
<dbReference type="PANTHER" id="PTHR12673">
    <property type="entry name" value="FACIOGENITAL DYSPLASIA PROTEIN"/>
    <property type="match status" value="1"/>
</dbReference>
<keyword evidence="5 7" id="KW-0863">Zinc-finger</keyword>
<dbReference type="InterPro" id="IPR000306">
    <property type="entry name" value="Znf_FYVE"/>
</dbReference>
<dbReference type="InterPro" id="IPR011011">
    <property type="entry name" value="Znf_FYVE_PHD"/>
</dbReference>
<dbReference type="SUPFAM" id="SSF57903">
    <property type="entry name" value="FYVE/PHD zinc finger"/>
    <property type="match status" value="1"/>
</dbReference>
<organism evidence="11">
    <name type="scientific">Oppiella nova</name>
    <dbReference type="NCBI Taxonomy" id="334625"/>
    <lineage>
        <taxon>Eukaryota</taxon>
        <taxon>Metazoa</taxon>
        <taxon>Ecdysozoa</taxon>
        <taxon>Arthropoda</taxon>
        <taxon>Chelicerata</taxon>
        <taxon>Arachnida</taxon>
        <taxon>Acari</taxon>
        <taxon>Acariformes</taxon>
        <taxon>Sarcoptiformes</taxon>
        <taxon>Oribatida</taxon>
        <taxon>Brachypylina</taxon>
        <taxon>Oppioidea</taxon>
        <taxon>Oppiidae</taxon>
        <taxon>Oppiella</taxon>
    </lineage>
</organism>
<dbReference type="PROSITE" id="PS50003">
    <property type="entry name" value="PH_DOMAIN"/>
    <property type="match status" value="1"/>
</dbReference>
<dbReference type="Pfam" id="PF01363">
    <property type="entry name" value="FYVE"/>
    <property type="match status" value="1"/>
</dbReference>
<evidence type="ECO:0000256" key="5">
    <source>
        <dbReference type="ARBA" id="ARBA00022771"/>
    </source>
</evidence>
<dbReference type="InterPro" id="IPR001849">
    <property type="entry name" value="PH_domain"/>
</dbReference>
<evidence type="ECO:0000256" key="1">
    <source>
        <dbReference type="ARBA" id="ARBA00004496"/>
    </source>
</evidence>
<dbReference type="EMBL" id="OC954627">
    <property type="protein sequence ID" value="CAD7664625.1"/>
    <property type="molecule type" value="Genomic_DNA"/>
</dbReference>
<evidence type="ECO:0000313" key="12">
    <source>
        <dbReference type="Proteomes" id="UP000728032"/>
    </source>
</evidence>
<dbReference type="Gene3D" id="3.30.40.10">
    <property type="entry name" value="Zinc/RING finger domain, C3HC4 (zinc finger)"/>
    <property type="match status" value="1"/>
</dbReference>
<keyword evidence="6" id="KW-0862">Zinc</keyword>
<feature type="non-terminal residue" evidence="11">
    <location>
        <position position="166"/>
    </location>
</feature>
<evidence type="ECO:0000256" key="4">
    <source>
        <dbReference type="ARBA" id="ARBA00022723"/>
    </source>
</evidence>
<dbReference type="InterPro" id="IPR013083">
    <property type="entry name" value="Znf_RING/FYVE/PHD"/>
</dbReference>
<evidence type="ECO:0000259" key="9">
    <source>
        <dbReference type="PROSITE" id="PS50003"/>
    </source>
</evidence>
<dbReference type="SUPFAM" id="SSF50729">
    <property type="entry name" value="PH domain-like"/>
    <property type="match status" value="1"/>
</dbReference>
<feature type="compositionally biased region" description="Polar residues" evidence="8">
    <location>
        <begin position="67"/>
        <end position="82"/>
    </location>
</feature>
<feature type="non-terminal residue" evidence="11">
    <location>
        <position position="1"/>
    </location>
</feature>
<feature type="region of interest" description="Disordered" evidence="8">
    <location>
        <begin position="59"/>
        <end position="82"/>
    </location>
</feature>
<dbReference type="PANTHER" id="PTHR12673:SF267">
    <property type="entry name" value="PROTEIN CBG10230"/>
    <property type="match status" value="1"/>
</dbReference>
<dbReference type="GO" id="GO:0005737">
    <property type="term" value="C:cytoplasm"/>
    <property type="evidence" value="ECO:0007669"/>
    <property type="project" value="UniProtKB-SubCell"/>
</dbReference>
<dbReference type="EMBL" id="CAJPVJ010039802">
    <property type="protein sequence ID" value="CAG2181762.1"/>
    <property type="molecule type" value="Genomic_DNA"/>
</dbReference>
<dbReference type="InterPro" id="IPR011993">
    <property type="entry name" value="PH-like_dom_sf"/>
</dbReference>
<keyword evidence="3" id="KW-0344">Guanine-nucleotide releasing factor</keyword>
<proteinExistence type="predicted"/>
<evidence type="ECO:0000256" key="3">
    <source>
        <dbReference type="ARBA" id="ARBA00022658"/>
    </source>
</evidence>
<protein>
    <submittedName>
        <fullName evidence="11">Uncharacterized protein</fullName>
    </submittedName>
</protein>
<keyword evidence="12" id="KW-1185">Reference proteome</keyword>
<evidence type="ECO:0000256" key="6">
    <source>
        <dbReference type="ARBA" id="ARBA00022833"/>
    </source>
</evidence>
<accession>A0A7R9MQK9</accession>
<dbReference type="InterPro" id="IPR051092">
    <property type="entry name" value="FYVE_RhoGEF_PH"/>
</dbReference>
<dbReference type="Proteomes" id="UP000728032">
    <property type="component" value="Unassembled WGS sequence"/>
</dbReference>
<keyword evidence="2" id="KW-0963">Cytoplasm</keyword>
<evidence type="ECO:0000256" key="7">
    <source>
        <dbReference type="PROSITE-ProRule" id="PRU00091"/>
    </source>
</evidence>
<reference evidence="11" key="1">
    <citation type="submission" date="2020-11" db="EMBL/GenBank/DDBJ databases">
        <authorList>
            <person name="Tran Van P."/>
        </authorList>
    </citation>
    <scope>NUCLEOTIDE SEQUENCE</scope>
</reference>
<feature type="domain" description="FYVE-type" evidence="10">
    <location>
        <begin position="1"/>
        <end position="53"/>
    </location>
</feature>
<keyword evidence="4" id="KW-0479">Metal-binding</keyword>
<dbReference type="AlphaFoldDB" id="A0A7R9MQK9"/>
<dbReference type="PROSITE" id="PS50178">
    <property type="entry name" value="ZF_FYVE"/>
    <property type="match status" value="1"/>
</dbReference>
<gene>
    <name evidence="11" type="ORF">ONB1V03_LOCUS21183</name>
</gene>
<sequence length="166" mass="19338">QLCTEEFSVTYRRHHCRCCGKVVCSACSQNKAPLPYLKNQTARVCDECFDRLREQMERMDRHHKHQSASSGTSVEVSAPASASDTDESRDWYQLFRRNLSRSSHRKAKHRYVPSVLKEVSANDVGSLISGYLHRRESRKNWKNYWFVIKDMVLYTYKASEDVAALK</sequence>
<feature type="domain" description="PH" evidence="9">
    <location>
        <begin position="125"/>
        <end position="166"/>
    </location>
</feature>
<evidence type="ECO:0000313" key="11">
    <source>
        <dbReference type="EMBL" id="CAD7664625.1"/>
    </source>
</evidence>
<dbReference type="GO" id="GO:0005085">
    <property type="term" value="F:guanyl-nucleotide exchange factor activity"/>
    <property type="evidence" value="ECO:0007669"/>
    <property type="project" value="UniProtKB-KW"/>
</dbReference>
<dbReference type="Gene3D" id="2.30.29.30">
    <property type="entry name" value="Pleckstrin-homology domain (PH domain)/Phosphotyrosine-binding domain (PTB)"/>
    <property type="match status" value="1"/>
</dbReference>
<evidence type="ECO:0000256" key="8">
    <source>
        <dbReference type="SAM" id="MobiDB-lite"/>
    </source>
</evidence>
<dbReference type="OrthoDB" id="245697at2759"/>
<dbReference type="SMART" id="SM00064">
    <property type="entry name" value="FYVE"/>
    <property type="match status" value="1"/>
</dbReference>
<dbReference type="InterPro" id="IPR017455">
    <property type="entry name" value="Znf_FYVE-rel"/>
</dbReference>
<evidence type="ECO:0000256" key="2">
    <source>
        <dbReference type="ARBA" id="ARBA00022490"/>
    </source>
</evidence>